<dbReference type="SUPFAM" id="SSF53067">
    <property type="entry name" value="Actin-like ATPase domain"/>
    <property type="match status" value="2"/>
</dbReference>
<name>A0A7V1BNH5_9GAMM</name>
<proteinExistence type="predicted"/>
<sequence length="379" mass="41561">MHSASYRSADNQWMRWDRMEQVTLVVDDNGYADHKLAWIDDEGQIQTLKIPTVIGTDRLSSNSGETVDRYKANGVEYTCKTSVRSPINLRNANYPASVENRVLVTHALRKARLLNKPLYLGVTLSFRDYFSDQGTQIVENKQATIANFNGTGGTVEVLGSDDKANITQVECFSEALSAFFDFALDDQGEFTEAAKYTKGDVAIIDIGGSTTDVVNLIIDDTITINNNYSGASKVGVLDLKFALEKGIKQELINLGLIENSHEAEIPPTLVNEVLETGSTFFAGQMRNFEKLRSEVAGSVATKIINNVKSTLGSIGIYRAIIITGGGSVVFYEWLTEAFPNPVMLDEFSNARGALKFMRNVADGKIQAKTSKPVKKAAVD</sequence>
<dbReference type="InterPro" id="IPR009440">
    <property type="entry name" value="ParM/StbA_N"/>
</dbReference>
<protein>
    <submittedName>
        <fullName evidence="3">ParM/StbA family protein</fullName>
    </submittedName>
</protein>
<dbReference type="AlphaFoldDB" id="A0A7V1BNH5"/>
<organism evidence="3">
    <name type="scientific">Halopseudomonas xinjiangensis</name>
    <dbReference type="NCBI Taxonomy" id="487184"/>
    <lineage>
        <taxon>Bacteria</taxon>
        <taxon>Pseudomonadati</taxon>
        <taxon>Pseudomonadota</taxon>
        <taxon>Gammaproteobacteria</taxon>
        <taxon>Pseudomonadales</taxon>
        <taxon>Pseudomonadaceae</taxon>
        <taxon>Halopseudomonas</taxon>
    </lineage>
</organism>
<dbReference type="CDD" id="cd24022">
    <property type="entry name" value="ASKHA_NBD_ParM_R1-like"/>
    <property type="match status" value="1"/>
</dbReference>
<evidence type="ECO:0000259" key="2">
    <source>
        <dbReference type="Pfam" id="PF21522"/>
    </source>
</evidence>
<dbReference type="InterPro" id="IPR049067">
    <property type="entry name" value="MreB-like_C"/>
</dbReference>
<reference evidence="3" key="1">
    <citation type="journal article" date="2020" name="mSystems">
        <title>Genome- and Community-Level Interaction Insights into Carbon Utilization and Element Cycling Functions of Hydrothermarchaeota in Hydrothermal Sediment.</title>
        <authorList>
            <person name="Zhou Z."/>
            <person name="Liu Y."/>
            <person name="Xu W."/>
            <person name="Pan J."/>
            <person name="Luo Z.H."/>
            <person name="Li M."/>
        </authorList>
    </citation>
    <scope>NUCLEOTIDE SEQUENCE [LARGE SCALE GENOMIC DNA]</scope>
    <source>
        <strain evidence="3">HyVt-324</strain>
    </source>
</reference>
<dbReference type="InterPro" id="IPR056367">
    <property type="entry name" value="ASKHA_NBD_ParM_R1-like"/>
</dbReference>
<dbReference type="Gene3D" id="3.30.420.40">
    <property type="match status" value="2"/>
</dbReference>
<evidence type="ECO:0000259" key="1">
    <source>
        <dbReference type="Pfam" id="PF06406"/>
    </source>
</evidence>
<feature type="domain" description="Plasmid segregation protein ParM/StbA N-terminal" evidence="1">
    <location>
        <begin position="25"/>
        <end position="181"/>
    </location>
</feature>
<feature type="domain" description="Actin homologue MreB-like C-terminal" evidence="2">
    <location>
        <begin position="203"/>
        <end position="334"/>
    </location>
</feature>
<gene>
    <name evidence="3" type="ORF">ENH64_08240</name>
</gene>
<dbReference type="EMBL" id="DRFO01000020">
    <property type="protein sequence ID" value="HDZ56451.1"/>
    <property type="molecule type" value="Genomic_DNA"/>
</dbReference>
<comment type="caution">
    <text evidence="3">The sequence shown here is derived from an EMBL/GenBank/DDBJ whole genome shotgun (WGS) entry which is preliminary data.</text>
</comment>
<accession>A0A7V1BNH5</accession>
<dbReference type="Pfam" id="PF06406">
    <property type="entry name" value="StbA_N"/>
    <property type="match status" value="1"/>
</dbReference>
<evidence type="ECO:0000313" key="3">
    <source>
        <dbReference type="EMBL" id="HDZ56451.1"/>
    </source>
</evidence>
<dbReference type="Pfam" id="PF21522">
    <property type="entry name" value="MreB-like_C"/>
    <property type="match status" value="1"/>
</dbReference>
<dbReference type="Proteomes" id="UP000885703">
    <property type="component" value="Unassembled WGS sequence"/>
</dbReference>
<dbReference type="InterPro" id="IPR043129">
    <property type="entry name" value="ATPase_NBD"/>
</dbReference>